<name>A0A811XTT2_NYCPR</name>
<organism evidence="1 2">
    <name type="scientific">Nyctereutes procyonoides</name>
    <name type="common">Raccoon dog</name>
    <name type="synonym">Canis procyonoides</name>
    <dbReference type="NCBI Taxonomy" id="34880"/>
    <lineage>
        <taxon>Eukaryota</taxon>
        <taxon>Metazoa</taxon>
        <taxon>Chordata</taxon>
        <taxon>Craniata</taxon>
        <taxon>Vertebrata</taxon>
        <taxon>Euteleostomi</taxon>
        <taxon>Mammalia</taxon>
        <taxon>Eutheria</taxon>
        <taxon>Laurasiatheria</taxon>
        <taxon>Carnivora</taxon>
        <taxon>Caniformia</taxon>
        <taxon>Canidae</taxon>
        <taxon>Nyctereutes</taxon>
    </lineage>
</organism>
<dbReference type="EMBL" id="CAJHUB010000649">
    <property type="protein sequence ID" value="CAD7667456.1"/>
    <property type="molecule type" value="Genomic_DNA"/>
</dbReference>
<evidence type="ECO:0000313" key="1">
    <source>
        <dbReference type="EMBL" id="CAD7667456.1"/>
    </source>
</evidence>
<keyword evidence="2" id="KW-1185">Reference proteome</keyword>
<evidence type="ECO:0000313" key="2">
    <source>
        <dbReference type="Proteomes" id="UP000645828"/>
    </source>
</evidence>
<protein>
    <submittedName>
        <fullName evidence="1">(raccoon dog) hypothetical protein</fullName>
    </submittedName>
</protein>
<reference evidence="1" key="1">
    <citation type="submission" date="2020-12" db="EMBL/GenBank/DDBJ databases">
        <authorList>
            <consortium name="Molecular Ecology Group"/>
        </authorList>
    </citation>
    <scope>NUCLEOTIDE SEQUENCE</scope>
    <source>
        <strain evidence="1">TBG_1078</strain>
    </source>
</reference>
<dbReference type="AlphaFoldDB" id="A0A811XTT2"/>
<sequence length="36" mass="4294">MGVMTVCLFIPRTATAHIYRFTDRDKKKWVAHYSYS</sequence>
<gene>
    <name evidence="1" type="ORF">NYPRO_LOCUS771</name>
</gene>
<accession>A0A811XTT2</accession>
<dbReference type="Proteomes" id="UP000645828">
    <property type="component" value="Unassembled WGS sequence"/>
</dbReference>
<comment type="caution">
    <text evidence="1">The sequence shown here is derived from an EMBL/GenBank/DDBJ whole genome shotgun (WGS) entry which is preliminary data.</text>
</comment>
<proteinExistence type="predicted"/>